<dbReference type="NCBIfam" id="NF005566">
    <property type="entry name" value="PRK07236.1"/>
    <property type="match status" value="1"/>
</dbReference>
<dbReference type="STRING" id="477680.SAMN05421788_10264"/>
<evidence type="ECO:0000313" key="3">
    <source>
        <dbReference type="EMBL" id="SIS91539.1"/>
    </source>
</evidence>
<dbReference type="RefSeq" id="WP_076377551.1">
    <property type="nucleotide sequence ID" value="NZ_AP017422.1"/>
</dbReference>
<dbReference type="SUPFAM" id="SSF51905">
    <property type="entry name" value="FAD/NAD(P)-binding domain"/>
    <property type="match status" value="1"/>
</dbReference>
<dbReference type="InterPro" id="IPR002938">
    <property type="entry name" value="FAD-bd"/>
</dbReference>
<name>A0A173MI61_9BACT</name>
<gene>
    <name evidence="3" type="ORF">SAMN05421788_10264</name>
</gene>
<feature type="domain" description="FAD-binding" evidence="1">
    <location>
        <begin position="2"/>
        <end position="152"/>
    </location>
</feature>
<feature type="domain" description="2,6-dihydroxypyridine 3-monooxygenase substrate binding" evidence="2">
    <location>
        <begin position="162"/>
        <end position="289"/>
    </location>
</feature>
<dbReference type="SUPFAM" id="SSF54373">
    <property type="entry name" value="FAD-linked reductases, C-terminal domain"/>
    <property type="match status" value="1"/>
</dbReference>
<dbReference type="KEGG" id="fln:FLA_3336"/>
<accession>A0A173MI61</accession>
<dbReference type="InterPro" id="IPR053212">
    <property type="entry name" value="DHP_3-monooxygenase"/>
</dbReference>
<evidence type="ECO:0000313" key="4">
    <source>
        <dbReference type="Proteomes" id="UP000186917"/>
    </source>
</evidence>
<sequence length="371" mass="40956">MKVIVIGGSIGGLHTGIALLQQGFDVEIYERSAHDLQDRGAGLVIQHDMMEYQMELGISPKALLGVPASRRQILDSKGRAVLTYPNNTVFTSWNYIWRQLKDYFPASRYHFGFEVETLLQTQDDVVVSFRNGQIKTADLVVGADGYGSTVRAFMLPGIQPQYAGYVAYRGLIPESELPAEAVHFFADTFSLYPYDHSHMLSYMVPGPGGELEAGKRLYNWVWYQNKTPEALDKLMTDKNGHRRGYAVPAGLLSANSVEELHKEAALSLPPILADRVVQTDKPFVQVIMDLAVPRMYDGRLVVLGDAAFVVRPHTASGTAKAFRDAIALATDLKDFNTIADALAHWNEHQTRHALALMAHGKQLAAGSRLGG</sequence>
<dbReference type="InterPro" id="IPR054707">
    <property type="entry name" value="DhpH_subs-bd"/>
</dbReference>
<dbReference type="InterPro" id="IPR036188">
    <property type="entry name" value="FAD/NAD-bd_sf"/>
</dbReference>
<evidence type="ECO:0000259" key="2">
    <source>
        <dbReference type="Pfam" id="PF22607"/>
    </source>
</evidence>
<protein>
    <submittedName>
        <fullName evidence="3">2-polyprenyl-6-methoxyphenol hydroxylase</fullName>
    </submittedName>
</protein>
<dbReference type="GO" id="GO:0071949">
    <property type="term" value="F:FAD binding"/>
    <property type="evidence" value="ECO:0007669"/>
    <property type="project" value="InterPro"/>
</dbReference>
<dbReference type="Pfam" id="PF22607">
    <property type="entry name" value="FAD_binding-like"/>
    <property type="match status" value="1"/>
</dbReference>
<dbReference type="Gene3D" id="3.50.50.60">
    <property type="entry name" value="FAD/NAD(P)-binding domain"/>
    <property type="match status" value="2"/>
</dbReference>
<dbReference type="Proteomes" id="UP000186917">
    <property type="component" value="Unassembled WGS sequence"/>
</dbReference>
<proteinExistence type="predicted"/>
<keyword evidence="4" id="KW-1185">Reference proteome</keyword>
<dbReference type="EMBL" id="FTOR01000002">
    <property type="protein sequence ID" value="SIS91539.1"/>
    <property type="molecule type" value="Genomic_DNA"/>
</dbReference>
<organism evidence="3 4">
    <name type="scientific">Filimonas lacunae</name>
    <dbReference type="NCBI Taxonomy" id="477680"/>
    <lineage>
        <taxon>Bacteria</taxon>
        <taxon>Pseudomonadati</taxon>
        <taxon>Bacteroidota</taxon>
        <taxon>Chitinophagia</taxon>
        <taxon>Chitinophagales</taxon>
        <taxon>Chitinophagaceae</taxon>
        <taxon>Filimonas</taxon>
    </lineage>
</organism>
<dbReference type="OrthoDB" id="9766816at2"/>
<reference evidence="4" key="1">
    <citation type="submission" date="2017-01" db="EMBL/GenBank/DDBJ databases">
        <authorList>
            <person name="Varghese N."/>
            <person name="Submissions S."/>
        </authorList>
    </citation>
    <scope>NUCLEOTIDE SEQUENCE [LARGE SCALE GENOMIC DNA]</scope>
    <source>
        <strain evidence="4">DSM 21054</strain>
    </source>
</reference>
<dbReference type="PANTHER" id="PTHR47469">
    <property type="entry name" value="MONOOXYGENASE-LIKE"/>
    <property type="match status" value="1"/>
</dbReference>
<dbReference type="PRINTS" id="PR00420">
    <property type="entry name" value="RNGMNOXGNASE"/>
</dbReference>
<evidence type="ECO:0000259" key="1">
    <source>
        <dbReference type="Pfam" id="PF01494"/>
    </source>
</evidence>
<dbReference type="PANTHER" id="PTHR47469:SF2">
    <property type="entry name" value="OS06G0597600 PROTEIN"/>
    <property type="match status" value="1"/>
</dbReference>
<dbReference type="Pfam" id="PF01494">
    <property type="entry name" value="FAD_binding_3"/>
    <property type="match status" value="1"/>
</dbReference>
<dbReference type="AlphaFoldDB" id="A0A173MI61"/>